<evidence type="ECO:0000256" key="4">
    <source>
        <dbReference type="ARBA" id="ARBA00022692"/>
    </source>
</evidence>
<evidence type="ECO:0000256" key="7">
    <source>
        <dbReference type="SAM" id="Phobius"/>
    </source>
</evidence>
<feature type="transmembrane region" description="Helical" evidence="7">
    <location>
        <begin position="173"/>
        <end position="199"/>
    </location>
</feature>
<sequence>MSWTPEGLRGFGRQALRGLSQVLFRTDGRTGALFCVALCTVDWRYGAYALGGAALGTAIARLLGTTRERAGSGLDGLNPALFALGCAALLGPARPATALLAAAGCVVVTIATVALSRLLSVWRLPALTAPFCLAATALATAAPAFERLRPPPGGTAALAAAPAALPPDATAQAFFHTIAQILFLDRWYAGALLLAALFLANRTAGWVACAGSAAGVLTAWALGAPAARVADGTLSCNAVLTALALCGALLPATPATLPYALLGAVTATAVTPAVAALAGGHAFTWPFVLTTLAFLLAARSFSRLTASRGRRRGNPLAVRRRLRLPSAP</sequence>
<feature type="transmembrane region" description="Helical" evidence="7">
    <location>
        <begin position="283"/>
        <end position="302"/>
    </location>
</feature>
<feature type="transmembrane region" description="Helical" evidence="7">
    <location>
        <begin position="99"/>
        <end position="119"/>
    </location>
</feature>
<accession>A0ABV3L0A8</accession>
<evidence type="ECO:0000256" key="2">
    <source>
        <dbReference type="ARBA" id="ARBA00005914"/>
    </source>
</evidence>
<dbReference type="Proteomes" id="UP001553148">
    <property type="component" value="Unassembled WGS sequence"/>
</dbReference>
<keyword evidence="4 7" id="KW-0812">Transmembrane</keyword>
<feature type="transmembrane region" description="Helical" evidence="7">
    <location>
        <begin position="126"/>
        <end position="145"/>
    </location>
</feature>
<comment type="similarity">
    <text evidence="2">Belongs to the urea transporter family.</text>
</comment>
<dbReference type="PANTHER" id="PTHR10464:SF4">
    <property type="entry name" value="UREA TRANSPORTER"/>
    <property type="match status" value="1"/>
</dbReference>
<dbReference type="InterPro" id="IPR004937">
    <property type="entry name" value="Urea_transporter"/>
</dbReference>
<gene>
    <name evidence="8" type="ORF">AB0470_30015</name>
</gene>
<feature type="transmembrane region" description="Helical" evidence="7">
    <location>
        <begin position="232"/>
        <end position="250"/>
    </location>
</feature>
<dbReference type="RefSeq" id="WP_239513311.1">
    <property type="nucleotide sequence ID" value="NZ_JBFAUJ010000017.1"/>
</dbReference>
<proteinExistence type="inferred from homology"/>
<dbReference type="Gene3D" id="1.10.3430.10">
    <property type="entry name" value="Ammonium transporter AmtB like domains"/>
    <property type="match status" value="1"/>
</dbReference>
<evidence type="ECO:0000256" key="6">
    <source>
        <dbReference type="ARBA" id="ARBA00023136"/>
    </source>
</evidence>
<feature type="transmembrane region" description="Helical" evidence="7">
    <location>
        <begin position="257"/>
        <end position="277"/>
    </location>
</feature>
<evidence type="ECO:0000256" key="3">
    <source>
        <dbReference type="ARBA" id="ARBA00022475"/>
    </source>
</evidence>
<dbReference type="InterPro" id="IPR029020">
    <property type="entry name" value="Ammonium/urea_transptr"/>
</dbReference>
<keyword evidence="3" id="KW-1003">Cell membrane</keyword>
<organism evidence="8 9">
    <name type="scientific">Streptomyces griseosporeus</name>
    <dbReference type="NCBI Taxonomy" id="1910"/>
    <lineage>
        <taxon>Bacteria</taxon>
        <taxon>Bacillati</taxon>
        <taxon>Actinomycetota</taxon>
        <taxon>Actinomycetes</taxon>
        <taxon>Kitasatosporales</taxon>
        <taxon>Streptomycetaceae</taxon>
        <taxon>Streptomyces</taxon>
    </lineage>
</organism>
<comment type="subcellular location">
    <subcellularLocation>
        <location evidence="1">Cell membrane</location>
        <topology evidence="1">Multi-pass membrane protein</topology>
    </subcellularLocation>
</comment>
<comment type="caution">
    <text evidence="8">The sequence shown here is derived from an EMBL/GenBank/DDBJ whole genome shotgun (WGS) entry which is preliminary data.</text>
</comment>
<feature type="transmembrane region" description="Helical" evidence="7">
    <location>
        <begin position="76"/>
        <end position="93"/>
    </location>
</feature>
<keyword evidence="5 7" id="KW-1133">Transmembrane helix</keyword>
<name>A0ABV3L0A8_STRGS</name>
<feature type="transmembrane region" description="Helical" evidence="7">
    <location>
        <begin position="206"/>
        <end position="226"/>
    </location>
</feature>
<evidence type="ECO:0000256" key="5">
    <source>
        <dbReference type="ARBA" id="ARBA00022989"/>
    </source>
</evidence>
<evidence type="ECO:0000256" key="1">
    <source>
        <dbReference type="ARBA" id="ARBA00004651"/>
    </source>
</evidence>
<dbReference type="Pfam" id="PF03253">
    <property type="entry name" value="UT"/>
    <property type="match status" value="1"/>
</dbReference>
<protein>
    <submittedName>
        <fullName evidence="8">Urea transporter</fullName>
    </submittedName>
</protein>
<keyword evidence="9" id="KW-1185">Reference proteome</keyword>
<dbReference type="PANTHER" id="PTHR10464">
    <property type="entry name" value="UREA TRANSPORTER"/>
    <property type="match status" value="1"/>
</dbReference>
<dbReference type="EMBL" id="JBFAUJ010000017">
    <property type="protein sequence ID" value="MEV8463768.1"/>
    <property type="molecule type" value="Genomic_DNA"/>
</dbReference>
<feature type="transmembrane region" description="Helical" evidence="7">
    <location>
        <begin position="45"/>
        <end position="64"/>
    </location>
</feature>
<evidence type="ECO:0000313" key="8">
    <source>
        <dbReference type="EMBL" id="MEV8463768.1"/>
    </source>
</evidence>
<reference evidence="8 9" key="1">
    <citation type="submission" date="2024-06" db="EMBL/GenBank/DDBJ databases">
        <title>The Natural Products Discovery Center: Release of the First 8490 Sequenced Strains for Exploring Actinobacteria Biosynthetic Diversity.</title>
        <authorList>
            <person name="Kalkreuter E."/>
            <person name="Kautsar S.A."/>
            <person name="Yang D."/>
            <person name="Bader C.D."/>
            <person name="Teijaro C.N."/>
            <person name="Fluegel L."/>
            <person name="Davis C.M."/>
            <person name="Simpson J.R."/>
            <person name="Lauterbach L."/>
            <person name="Steele A.D."/>
            <person name="Gui C."/>
            <person name="Meng S."/>
            <person name="Li G."/>
            <person name="Viehrig K."/>
            <person name="Ye F."/>
            <person name="Su P."/>
            <person name="Kiefer A.F."/>
            <person name="Nichols A."/>
            <person name="Cepeda A.J."/>
            <person name="Yan W."/>
            <person name="Fan B."/>
            <person name="Jiang Y."/>
            <person name="Adhikari A."/>
            <person name="Zheng C.-J."/>
            <person name="Schuster L."/>
            <person name="Cowan T.M."/>
            <person name="Smanski M.J."/>
            <person name="Chevrette M.G."/>
            <person name="De Carvalho L.P.S."/>
            <person name="Shen B."/>
        </authorList>
    </citation>
    <scope>NUCLEOTIDE SEQUENCE [LARGE SCALE GENOMIC DNA]</scope>
    <source>
        <strain evidence="8 9">NPDC052360</strain>
    </source>
</reference>
<evidence type="ECO:0000313" key="9">
    <source>
        <dbReference type="Proteomes" id="UP001553148"/>
    </source>
</evidence>
<keyword evidence="6 7" id="KW-0472">Membrane</keyword>